<evidence type="ECO:0000256" key="1">
    <source>
        <dbReference type="ARBA" id="ARBA00022722"/>
    </source>
</evidence>
<dbReference type="GO" id="GO:0000175">
    <property type="term" value="F:3'-5'-RNA exonuclease activity"/>
    <property type="evidence" value="ECO:0007669"/>
    <property type="project" value="InterPro"/>
</dbReference>
<organism evidence="2 3">
    <name type="scientific">Coregonus suidteri</name>
    <dbReference type="NCBI Taxonomy" id="861788"/>
    <lineage>
        <taxon>Eukaryota</taxon>
        <taxon>Metazoa</taxon>
        <taxon>Chordata</taxon>
        <taxon>Craniata</taxon>
        <taxon>Vertebrata</taxon>
        <taxon>Euteleostomi</taxon>
        <taxon>Actinopterygii</taxon>
        <taxon>Neopterygii</taxon>
        <taxon>Teleostei</taxon>
        <taxon>Protacanthopterygii</taxon>
        <taxon>Salmoniformes</taxon>
        <taxon>Salmonidae</taxon>
        <taxon>Coregoninae</taxon>
        <taxon>Coregonus</taxon>
    </lineage>
</organism>
<dbReference type="EMBL" id="JAGTTL010000014">
    <property type="protein sequence ID" value="KAK6313523.1"/>
    <property type="molecule type" value="Genomic_DNA"/>
</dbReference>
<dbReference type="PANTHER" id="PTHR11046">
    <property type="entry name" value="OLIGORIBONUCLEASE, MITOCHONDRIAL"/>
    <property type="match status" value="1"/>
</dbReference>
<sequence>MTLLTEGNVSIRKLPRVIKNLSGKIPQRLPSKALLSSRIMMEARIVASKQVSLKSGSHLTVGLSGRDSELVGGVPQKEDLITYHGYRMNIYFYNALALYFHWEYATSFLTDWSNDNDLLKSLRFNIKEPLYRAGCRAMGMIHALIMEPFEMILKLPGNILDLNADLQKMLFALQVWNSDGSAAMKRDPVFGCGTTGQRPGCKGVRGGGKCRGRQLHPAGH</sequence>
<gene>
    <name evidence="2" type="ORF">J4Q44_G00168700</name>
</gene>
<comment type="caution">
    <text evidence="2">The sequence shown here is derived from an EMBL/GenBank/DDBJ whole genome shotgun (WGS) entry which is preliminary data.</text>
</comment>
<dbReference type="AlphaFoldDB" id="A0AAN8LN41"/>
<keyword evidence="1" id="KW-0378">Hydrolase</keyword>
<reference evidence="2 3" key="1">
    <citation type="submission" date="2021-04" db="EMBL/GenBank/DDBJ databases">
        <authorList>
            <person name="De Guttry C."/>
            <person name="Zahm M."/>
            <person name="Klopp C."/>
            <person name="Cabau C."/>
            <person name="Louis A."/>
            <person name="Berthelot C."/>
            <person name="Parey E."/>
            <person name="Roest Crollius H."/>
            <person name="Montfort J."/>
            <person name="Robinson-Rechavi M."/>
            <person name="Bucao C."/>
            <person name="Bouchez O."/>
            <person name="Gislard M."/>
            <person name="Lluch J."/>
            <person name="Milhes M."/>
            <person name="Lampietro C."/>
            <person name="Lopez Roques C."/>
            <person name="Donnadieu C."/>
            <person name="Braasch I."/>
            <person name="Desvignes T."/>
            <person name="Postlethwait J."/>
            <person name="Bobe J."/>
            <person name="Wedekind C."/>
            <person name="Guiguen Y."/>
        </authorList>
    </citation>
    <scope>NUCLEOTIDE SEQUENCE [LARGE SCALE GENOMIC DNA]</scope>
    <source>
        <strain evidence="2">Cs_M1</strain>
        <tissue evidence="2">Blood</tissue>
    </source>
</reference>
<dbReference type="Proteomes" id="UP001356427">
    <property type="component" value="Unassembled WGS sequence"/>
</dbReference>
<accession>A0AAN8LN41</accession>
<keyword evidence="1" id="KW-0540">Nuclease</keyword>
<dbReference type="PANTHER" id="PTHR11046:SF25">
    <property type="match status" value="1"/>
</dbReference>
<evidence type="ECO:0000313" key="3">
    <source>
        <dbReference type="Proteomes" id="UP001356427"/>
    </source>
</evidence>
<name>A0AAN8LN41_9TELE</name>
<evidence type="ECO:0000313" key="2">
    <source>
        <dbReference type="EMBL" id="KAK6313523.1"/>
    </source>
</evidence>
<protein>
    <submittedName>
        <fullName evidence="2">Uncharacterized protein</fullName>
    </submittedName>
</protein>
<proteinExistence type="predicted"/>
<dbReference type="InterPro" id="IPR022894">
    <property type="entry name" value="Oligoribonuclease"/>
</dbReference>
<keyword evidence="3" id="KW-1185">Reference proteome</keyword>